<accession>A0A1R4EZ77</accession>
<organism evidence="3 4">
    <name type="scientific">Arthrobacter rhombi</name>
    <dbReference type="NCBI Taxonomy" id="71253"/>
    <lineage>
        <taxon>Bacteria</taxon>
        <taxon>Bacillati</taxon>
        <taxon>Actinomycetota</taxon>
        <taxon>Actinomycetes</taxon>
        <taxon>Micrococcales</taxon>
        <taxon>Micrococcaceae</taxon>
        <taxon>Arthrobacter</taxon>
    </lineage>
</organism>
<gene>
    <name evidence="3" type="ORF">FM101_01510</name>
</gene>
<feature type="transmembrane region" description="Helical" evidence="1">
    <location>
        <begin position="21"/>
        <end position="44"/>
    </location>
</feature>
<evidence type="ECO:0000259" key="2">
    <source>
        <dbReference type="Pfam" id="PF14145"/>
    </source>
</evidence>
<keyword evidence="1" id="KW-1133">Transmembrane helix</keyword>
<dbReference type="Pfam" id="PF14145">
    <property type="entry name" value="YrhK"/>
    <property type="match status" value="1"/>
</dbReference>
<dbReference type="EMBL" id="FUHW01000007">
    <property type="protein sequence ID" value="SJM48969.1"/>
    <property type="molecule type" value="Genomic_DNA"/>
</dbReference>
<sequence>MLFTRDHQHQSREHSRLTARYEIAYTSVDFLAALLFIVGSIFFFSESTTFFATWLFLIGSLCFALKPTLRLIREIKLARLDELQASGGGNQQATP</sequence>
<reference evidence="3 4" key="1">
    <citation type="submission" date="2017-02" db="EMBL/GenBank/DDBJ databases">
        <authorList>
            <person name="Peterson S.W."/>
        </authorList>
    </citation>
    <scope>NUCLEOTIDE SEQUENCE [LARGE SCALE GENOMIC DNA]</scope>
    <source>
        <strain evidence="3 4">B Ar 00.02</strain>
    </source>
</reference>
<feature type="transmembrane region" description="Helical" evidence="1">
    <location>
        <begin position="50"/>
        <end position="69"/>
    </location>
</feature>
<evidence type="ECO:0000313" key="4">
    <source>
        <dbReference type="Proteomes" id="UP000195913"/>
    </source>
</evidence>
<keyword evidence="4" id="KW-1185">Reference proteome</keyword>
<feature type="domain" description="YrhK" evidence="2">
    <location>
        <begin position="20"/>
        <end position="75"/>
    </location>
</feature>
<keyword evidence="1" id="KW-0812">Transmembrane</keyword>
<dbReference type="AlphaFoldDB" id="A0A1R4EZ77"/>
<keyword evidence="1" id="KW-0472">Membrane</keyword>
<dbReference type="InterPro" id="IPR025424">
    <property type="entry name" value="YrhK_domain"/>
</dbReference>
<name>A0A1R4EZ77_9MICC</name>
<evidence type="ECO:0000256" key="1">
    <source>
        <dbReference type="SAM" id="Phobius"/>
    </source>
</evidence>
<protein>
    <recommendedName>
        <fullName evidence="2">YrhK domain-containing protein</fullName>
    </recommendedName>
</protein>
<dbReference type="Proteomes" id="UP000195913">
    <property type="component" value="Unassembled WGS sequence"/>
</dbReference>
<evidence type="ECO:0000313" key="3">
    <source>
        <dbReference type="EMBL" id="SJM48969.1"/>
    </source>
</evidence>
<dbReference type="RefSeq" id="WP_086994426.1">
    <property type="nucleotide sequence ID" value="NZ_FUHW01000007.1"/>
</dbReference>
<proteinExistence type="predicted"/>